<feature type="signal peptide" evidence="1">
    <location>
        <begin position="1"/>
        <end position="29"/>
    </location>
</feature>
<evidence type="ECO:0000313" key="2">
    <source>
        <dbReference type="EMBL" id="PAV26277.1"/>
    </source>
</evidence>
<feature type="chain" id="PRO_5036035268" description="PilJ/NarX-like methyl-accepting chemotaxis transducer" evidence="1">
    <location>
        <begin position="30"/>
        <end position="281"/>
    </location>
</feature>
<evidence type="ECO:0000313" key="4">
    <source>
        <dbReference type="Proteomes" id="UP000218332"/>
    </source>
</evidence>
<dbReference type="AlphaFoldDB" id="A0A2A2I3Q5"/>
<protein>
    <recommendedName>
        <fullName evidence="6">PilJ/NarX-like methyl-accepting chemotaxis transducer</fullName>
    </recommendedName>
</protein>
<evidence type="ECO:0008006" key="6">
    <source>
        <dbReference type="Google" id="ProtNLM"/>
    </source>
</evidence>
<evidence type="ECO:0000256" key="1">
    <source>
        <dbReference type="SAM" id="SignalP"/>
    </source>
</evidence>
<dbReference type="EMBL" id="NMPM01000032">
    <property type="protein sequence ID" value="PAV26277.1"/>
    <property type="molecule type" value="Genomic_DNA"/>
</dbReference>
<name>A0A2A2I3Q5_9GAMM</name>
<keyword evidence="4" id="KW-1185">Reference proteome</keyword>
<accession>A0A2A2I3Q5</accession>
<organism evidence="2 4">
    <name type="scientific">Tamilnaduibacter salinus</name>
    <dbReference type="NCBI Taxonomy" id="1484056"/>
    <lineage>
        <taxon>Bacteria</taxon>
        <taxon>Pseudomonadati</taxon>
        <taxon>Pseudomonadota</taxon>
        <taxon>Gammaproteobacteria</taxon>
        <taxon>Pseudomonadales</taxon>
        <taxon>Marinobacteraceae</taxon>
        <taxon>Tamilnaduibacter</taxon>
    </lineage>
</organism>
<gene>
    <name evidence="3" type="ORF">C8D92_10254</name>
    <name evidence="2" type="ORF">CF392_06660</name>
</gene>
<reference evidence="2 4" key="1">
    <citation type="submission" date="2017-07" db="EMBL/GenBank/DDBJ databases">
        <title>Tamlnaduibacter salinus (Mi-7) genome sequencing.</title>
        <authorList>
            <person name="Verma A."/>
            <person name="Krishnamurthi S."/>
        </authorList>
    </citation>
    <scope>NUCLEOTIDE SEQUENCE [LARGE SCALE GENOMIC DNA]</scope>
    <source>
        <strain evidence="2 4">Mi-7</strain>
    </source>
</reference>
<dbReference type="OrthoDB" id="6358391at2"/>
<sequence length="281" mass="30764">MIQTGYRFRAALALFVALALGSLSLTAQAANTPLLSSLHQFRIHNFAALNAFYYFSANGHTDTLNQVVAGINGANAEMNEVGGQSGDLLDSEQVSQLQTEFDRYKKLMRDNINYVRENSYPDLRLVSDMANQAQALSLISDELYDLASTSDTLNTDERVEAARAASLLMAKMMTKYAARSTSSVSQTFQGADSEMSLDQQAKQFDTLMKTVSKGNPRGELRTLLGDISSKWGFIRSSYVNYNQRNVSFVINRYSGGIVSDLNRTINLLQGGDGESAAGENA</sequence>
<evidence type="ECO:0000313" key="3">
    <source>
        <dbReference type="EMBL" id="PVY78020.1"/>
    </source>
</evidence>
<keyword evidence="1" id="KW-0732">Signal</keyword>
<reference evidence="3 5" key="2">
    <citation type="submission" date="2018-04" db="EMBL/GenBank/DDBJ databases">
        <title>Genomic Encyclopedia of Type Strains, Phase IV (KMG-IV): sequencing the most valuable type-strain genomes for metagenomic binning, comparative biology and taxonomic classification.</title>
        <authorList>
            <person name="Goeker M."/>
        </authorList>
    </citation>
    <scope>NUCLEOTIDE SEQUENCE [LARGE SCALE GENOMIC DNA]</scope>
    <source>
        <strain evidence="3 5">DSM 28688</strain>
    </source>
</reference>
<dbReference type="Proteomes" id="UP000218332">
    <property type="component" value="Unassembled WGS sequence"/>
</dbReference>
<comment type="caution">
    <text evidence="2">The sequence shown here is derived from an EMBL/GenBank/DDBJ whole genome shotgun (WGS) entry which is preliminary data.</text>
</comment>
<dbReference type="EMBL" id="QEKQ01000002">
    <property type="protein sequence ID" value="PVY78020.1"/>
    <property type="molecule type" value="Genomic_DNA"/>
</dbReference>
<evidence type="ECO:0000313" key="5">
    <source>
        <dbReference type="Proteomes" id="UP000245887"/>
    </source>
</evidence>
<proteinExistence type="predicted"/>
<dbReference type="Proteomes" id="UP000245887">
    <property type="component" value="Unassembled WGS sequence"/>
</dbReference>
<dbReference type="RefSeq" id="WP_095610681.1">
    <property type="nucleotide sequence ID" value="NZ_NMPM01000032.1"/>
</dbReference>